<evidence type="ECO:0000313" key="2">
    <source>
        <dbReference type="Proteomes" id="UP000265520"/>
    </source>
</evidence>
<dbReference type="Proteomes" id="UP000265520">
    <property type="component" value="Unassembled WGS sequence"/>
</dbReference>
<evidence type="ECO:0000313" key="1">
    <source>
        <dbReference type="EMBL" id="MCI55156.1"/>
    </source>
</evidence>
<reference evidence="1 2" key="1">
    <citation type="journal article" date="2018" name="Front. Plant Sci.">
        <title>Red Clover (Trifolium pratense) and Zigzag Clover (T. medium) - A Picture of Genomic Similarities and Differences.</title>
        <authorList>
            <person name="Dluhosova J."/>
            <person name="Istvanek J."/>
            <person name="Nedelnik J."/>
            <person name="Repkova J."/>
        </authorList>
    </citation>
    <scope>NUCLEOTIDE SEQUENCE [LARGE SCALE GENOMIC DNA]</scope>
    <source>
        <strain evidence="2">cv. 10/8</strain>
        <tissue evidence="1">Leaf</tissue>
    </source>
</reference>
<dbReference type="AlphaFoldDB" id="A0A392T4Q9"/>
<comment type="caution">
    <text evidence="1">The sequence shown here is derived from an EMBL/GenBank/DDBJ whole genome shotgun (WGS) entry which is preliminary data.</text>
</comment>
<feature type="non-terminal residue" evidence="1">
    <location>
        <position position="1"/>
    </location>
</feature>
<sequence>PQGRFSHTAVVADTDIVIYGG</sequence>
<name>A0A392T4Q9_9FABA</name>
<organism evidence="1 2">
    <name type="scientific">Trifolium medium</name>
    <dbReference type="NCBI Taxonomy" id="97028"/>
    <lineage>
        <taxon>Eukaryota</taxon>
        <taxon>Viridiplantae</taxon>
        <taxon>Streptophyta</taxon>
        <taxon>Embryophyta</taxon>
        <taxon>Tracheophyta</taxon>
        <taxon>Spermatophyta</taxon>
        <taxon>Magnoliopsida</taxon>
        <taxon>eudicotyledons</taxon>
        <taxon>Gunneridae</taxon>
        <taxon>Pentapetalae</taxon>
        <taxon>rosids</taxon>
        <taxon>fabids</taxon>
        <taxon>Fabales</taxon>
        <taxon>Fabaceae</taxon>
        <taxon>Papilionoideae</taxon>
        <taxon>50 kb inversion clade</taxon>
        <taxon>NPAAA clade</taxon>
        <taxon>Hologalegina</taxon>
        <taxon>IRL clade</taxon>
        <taxon>Trifolieae</taxon>
        <taxon>Trifolium</taxon>
    </lineage>
</organism>
<dbReference type="EMBL" id="LXQA010491609">
    <property type="protein sequence ID" value="MCI55156.1"/>
    <property type="molecule type" value="Genomic_DNA"/>
</dbReference>
<keyword evidence="2" id="KW-1185">Reference proteome</keyword>
<accession>A0A392T4Q9</accession>
<protein>
    <submittedName>
        <fullName evidence="1">Uncharacterized protein</fullName>
    </submittedName>
</protein>
<proteinExistence type="predicted"/>